<evidence type="ECO:0000313" key="3">
    <source>
        <dbReference type="Proteomes" id="UP000245119"/>
    </source>
</evidence>
<gene>
    <name evidence="2" type="ORF">C0Q70_12376</name>
</gene>
<dbReference type="AlphaFoldDB" id="A0A2T7P1B8"/>
<dbReference type="Proteomes" id="UP000245119">
    <property type="component" value="Linkage Group LG7"/>
</dbReference>
<feature type="domain" description="Reverse transcriptase" evidence="1">
    <location>
        <begin position="34"/>
        <end position="276"/>
    </location>
</feature>
<dbReference type="STRING" id="400727.A0A2T7P1B8"/>
<accession>A0A2T7P1B8</accession>
<comment type="caution">
    <text evidence="2">The sequence shown here is derived from an EMBL/GenBank/DDBJ whole genome shotgun (WGS) entry which is preliminary data.</text>
</comment>
<dbReference type="InterPro" id="IPR000477">
    <property type="entry name" value="RT_dom"/>
</dbReference>
<dbReference type="CDD" id="cd01650">
    <property type="entry name" value="RT_nLTR_like"/>
    <property type="match status" value="1"/>
</dbReference>
<keyword evidence="3" id="KW-1185">Reference proteome</keyword>
<proteinExistence type="predicted"/>
<evidence type="ECO:0000313" key="2">
    <source>
        <dbReference type="EMBL" id="PVD27221.1"/>
    </source>
</evidence>
<name>A0A2T7P1B8_POMCA</name>
<dbReference type="PANTHER" id="PTHR47027">
    <property type="entry name" value="REVERSE TRANSCRIPTASE DOMAIN-CONTAINING PROTEIN"/>
    <property type="match status" value="1"/>
</dbReference>
<protein>
    <recommendedName>
        <fullName evidence="1">Reverse transcriptase domain-containing protein</fullName>
    </recommendedName>
</protein>
<dbReference type="EMBL" id="PZQS01000007">
    <property type="protein sequence ID" value="PVD27221.1"/>
    <property type="molecule type" value="Genomic_DNA"/>
</dbReference>
<dbReference type="Pfam" id="PF00078">
    <property type="entry name" value="RVT_1"/>
    <property type="match status" value="1"/>
</dbReference>
<evidence type="ECO:0000259" key="1">
    <source>
        <dbReference type="PROSITE" id="PS50878"/>
    </source>
</evidence>
<reference evidence="2 3" key="1">
    <citation type="submission" date="2018-04" db="EMBL/GenBank/DDBJ databases">
        <title>The genome of golden apple snail Pomacea canaliculata provides insight into stress tolerance and invasive adaptation.</title>
        <authorList>
            <person name="Liu C."/>
            <person name="Liu B."/>
            <person name="Ren Y."/>
            <person name="Zhang Y."/>
            <person name="Wang H."/>
            <person name="Li S."/>
            <person name="Jiang F."/>
            <person name="Yin L."/>
            <person name="Zhang G."/>
            <person name="Qian W."/>
            <person name="Fan W."/>
        </authorList>
    </citation>
    <scope>NUCLEOTIDE SEQUENCE [LARGE SCALE GENOMIC DNA]</scope>
    <source>
        <strain evidence="2">SZHN2017</strain>
        <tissue evidence="2">Muscle</tissue>
    </source>
</reference>
<sequence>MKSGKASGADGITAEMLKADVNVTAPMLTENFRQVCESGQLPAAWKTGLIFKLPKKGDLGDCNNWRGITLLSLNSKVFSKIVLSRLTATLEKDLRPQQAGFCSEHIFILQQIVEQSNEWNRLLHINFVDLEKAFYSIHLESLWKILRHYGVPAKLVQIVAMLYSDFKSQVVCDLELTDPFNGCILSPFLFILVMDWSMKTSTDSERRGIRWTMTMTATTTLEDLDFANDIALLSHRHQDMQEKTNAFSETAGNLGLKTKSLWWPVVQDMPWTGLEREVKWAWALFKSSITSKLQSLTVGHLDYIMSLRPLWDPGCLKMTGQVAHKASTRVSTDVNQLKPALGDPMSSPFISSLFPLFFSKFPLGGLVFFGRLESIVGRLWRGLLSAGGAHVQSIANSFVDGLGFSSSVEFFVGDGVWPKDVKYAPEASVLEDIKLVTDGFGHLP</sequence>
<organism evidence="2 3">
    <name type="scientific">Pomacea canaliculata</name>
    <name type="common">Golden apple snail</name>
    <dbReference type="NCBI Taxonomy" id="400727"/>
    <lineage>
        <taxon>Eukaryota</taxon>
        <taxon>Metazoa</taxon>
        <taxon>Spiralia</taxon>
        <taxon>Lophotrochozoa</taxon>
        <taxon>Mollusca</taxon>
        <taxon>Gastropoda</taxon>
        <taxon>Caenogastropoda</taxon>
        <taxon>Architaenioglossa</taxon>
        <taxon>Ampullarioidea</taxon>
        <taxon>Ampullariidae</taxon>
        <taxon>Pomacea</taxon>
    </lineage>
</organism>
<dbReference type="PROSITE" id="PS50878">
    <property type="entry name" value="RT_POL"/>
    <property type="match status" value="1"/>
</dbReference>
<dbReference type="PANTHER" id="PTHR47027:SF25">
    <property type="entry name" value="REVERSE TRANSCRIPTASE DOMAIN-CONTAINING PROTEIN"/>
    <property type="match status" value="1"/>
</dbReference>